<dbReference type="AlphaFoldDB" id="A0AAN6QQR6"/>
<accession>A0AAN6QQR6</accession>
<name>A0AAN6QQR6_9PEZI</name>
<organism evidence="3 4">
    <name type="scientific">Friedmanniomyces endolithicus</name>
    <dbReference type="NCBI Taxonomy" id="329885"/>
    <lineage>
        <taxon>Eukaryota</taxon>
        <taxon>Fungi</taxon>
        <taxon>Dikarya</taxon>
        <taxon>Ascomycota</taxon>
        <taxon>Pezizomycotina</taxon>
        <taxon>Dothideomycetes</taxon>
        <taxon>Dothideomycetidae</taxon>
        <taxon>Mycosphaerellales</taxon>
        <taxon>Teratosphaeriaceae</taxon>
        <taxon>Friedmanniomyces</taxon>
    </lineage>
</organism>
<keyword evidence="4" id="KW-1185">Reference proteome</keyword>
<evidence type="ECO:0000313" key="4">
    <source>
        <dbReference type="Proteomes" id="UP001175353"/>
    </source>
</evidence>
<gene>
    <name evidence="2" type="ORF">LTR82_006142</name>
    <name evidence="3" type="ORF">LTR91_012455</name>
</gene>
<dbReference type="Proteomes" id="UP001175353">
    <property type="component" value="Unassembled WGS sequence"/>
</dbReference>
<proteinExistence type="predicted"/>
<dbReference type="EMBL" id="JASUXU010000015">
    <property type="protein sequence ID" value="KAK0322686.1"/>
    <property type="molecule type" value="Genomic_DNA"/>
</dbReference>
<feature type="compositionally biased region" description="Basic and acidic residues" evidence="1">
    <location>
        <begin position="1"/>
        <end position="12"/>
    </location>
</feature>
<feature type="region of interest" description="Disordered" evidence="1">
    <location>
        <begin position="1"/>
        <end position="70"/>
    </location>
</feature>
<evidence type="ECO:0000313" key="2">
    <source>
        <dbReference type="EMBL" id="KAK0322686.1"/>
    </source>
</evidence>
<dbReference type="Proteomes" id="UP001168146">
    <property type="component" value="Unassembled WGS sequence"/>
</dbReference>
<sequence length="163" mass="17171">MSRIAPDDDPRQRTCPRSAHTKRCDSVPIPKPKAPTEGTWTRMPPPLTNGVNHSTAPSSDAHYDLGPLPPPPLSPSTVPLYIVLTLRPALAVPPDYTRGTAVLAAHLHRGPAIRVAHAFMTGRGVREGDLQVFETEAGAGAEAGQYGFRSRGVGWGGAGQGVG</sequence>
<dbReference type="EMBL" id="JAUJLE010000120">
    <property type="protein sequence ID" value="KAK0979809.1"/>
    <property type="molecule type" value="Genomic_DNA"/>
</dbReference>
<evidence type="ECO:0000256" key="1">
    <source>
        <dbReference type="SAM" id="MobiDB-lite"/>
    </source>
</evidence>
<reference evidence="2" key="1">
    <citation type="submission" date="2021-12" db="EMBL/GenBank/DDBJ databases">
        <title>Black yeast isolated from Biological Soil Crust.</title>
        <authorList>
            <person name="Kurbessoian T."/>
        </authorList>
    </citation>
    <scope>NUCLEOTIDE SEQUENCE</scope>
    <source>
        <strain evidence="2">CCFEE 5208</strain>
    </source>
</reference>
<feature type="compositionally biased region" description="Polar residues" evidence="1">
    <location>
        <begin position="49"/>
        <end position="58"/>
    </location>
</feature>
<reference evidence="3" key="2">
    <citation type="submission" date="2023-06" db="EMBL/GenBank/DDBJ databases">
        <title>Black Yeasts Isolated from many extreme environments.</title>
        <authorList>
            <person name="Coleine C."/>
            <person name="Stajich J.E."/>
            <person name="Selbmann L."/>
        </authorList>
    </citation>
    <scope>NUCLEOTIDE SEQUENCE</scope>
    <source>
        <strain evidence="3">CCFEE 5200</strain>
    </source>
</reference>
<comment type="caution">
    <text evidence="3">The sequence shown here is derived from an EMBL/GenBank/DDBJ whole genome shotgun (WGS) entry which is preliminary data.</text>
</comment>
<evidence type="ECO:0000313" key="3">
    <source>
        <dbReference type="EMBL" id="KAK0979809.1"/>
    </source>
</evidence>
<protein>
    <submittedName>
        <fullName evidence="3">Uncharacterized protein</fullName>
    </submittedName>
</protein>